<dbReference type="InterPro" id="IPR029044">
    <property type="entry name" value="Nucleotide-diphossugar_trans"/>
</dbReference>
<dbReference type="GO" id="GO:0016779">
    <property type="term" value="F:nucleotidyltransferase activity"/>
    <property type="evidence" value="ECO:0007669"/>
    <property type="project" value="UniProtKB-ARBA"/>
</dbReference>
<dbReference type="Proteomes" id="UP000241421">
    <property type="component" value="Unassembled WGS sequence"/>
</dbReference>
<dbReference type="Gene3D" id="3.90.550.10">
    <property type="entry name" value="Spore Coat Polysaccharide Biosynthesis Protein SpsA, Chain A"/>
    <property type="match status" value="1"/>
</dbReference>
<name>A0A2U2HFN3_9BURK</name>
<dbReference type="Pfam" id="PF12804">
    <property type="entry name" value="NTP_transf_3"/>
    <property type="match status" value="1"/>
</dbReference>
<proteinExistence type="predicted"/>
<dbReference type="AlphaFoldDB" id="A0A2U2HFN3"/>
<evidence type="ECO:0000313" key="3">
    <source>
        <dbReference type="EMBL" id="PWF43166.1"/>
    </source>
</evidence>
<dbReference type="CDD" id="cd04182">
    <property type="entry name" value="GT_2_like_f"/>
    <property type="match status" value="1"/>
</dbReference>
<protein>
    <submittedName>
        <fullName evidence="3">Nucleotidyltransferase family protein</fullName>
    </submittedName>
</protein>
<comment type="caution">
    <text evidence="3">The sequence shown here is derived from an EMBL/GenBank/DDBJ whole genome shotgun (WGS) entry which is preliminary data.</text>
</comment>
<reference evidence="3 4" key="1">
    <citation type="submission" date="2018-04" db="EMBL/GenBank/DDBJ databases">
        <title>Massilia violaceinigra sp. nov., a novel purple-pigmented bacterium isolated from Tianshan glacier, Xinjiang, China.</title>
        <authorList>
            <person name="Wang H."/>
        </authorList>
    </citation>
    <scope>NUCLEOTIDE SEQUENCE [LARGE SCALE GENOMIC DNA]</scope>
    <source>
        <strain evidence="3 4">B448-2</strain>
    </source>
</reference>
<keyword evidence="4" id="KW-1185">Reference proteome</keyword>
<dbReference type="PANTHER" id="PTHR43777:SF1">
    <property type="entry name" value="MOLYBDENUM COFACTOR CYTIDYLYLTRANSFERASE"/>
    <property type="match status" value="1"/>
</dbReference>
<gene>
    <name evidence="3" type="ORF">C7C56_021455</name>
</gene>
<dbReference type="PANTHER" id="PTHR43777">
    <property type="entry name" value="MOLYBDENUM COFACTOR CYTIDYLYLTRANSFERASE"/>
    <property type="match status" value="1"/>
</dbReference>
<evidence type="ECO:0000256" key="1">
    <source>
        <dbReference type="ARBA" id="ARBA00022842"/>
    </source>
</evidence>
<dbReference type="OrthoDB" id="5298793at2"/>
<feature type="domain" description="MobA-like NTP transferase" evidence="2">
    <location>
        <begin position="5"/>
        <end position="168"/>
    </location>
</feature>
<keyword evidence="1" id="KW-0460">Magnesium</keyword>
<dbReference type="RefSeq" id="WP_106759388.1">
    <property type="nucleotide sequence ID" value="NZ_PXWF02000284.1"/>
</dbReference>
<evidence type="ECO:0000259" key="2">
    <source>
        <dbReference type="Pfam" id="PF12804"/>
    </source>
</evidence>
<sequence>MTICGILLAAGSGRRFDPSGTRNKLLAPLAAGQPAVVVATATAMLSVLPRVVAVVPDGAGAVAAALRELGCDVVACPDAKLGMAASLVRALRHCPTGTAGWIIALGDMPYVQAATIAALRDALDRGATIAAPVHAGRRGNPVAFGSVHLEQLLALQGDRGARAIVEANRVTEVPVDDPGIFQDIDTAADLERL</sequence>
<evidence type="ECO:0000313" key="4">
    <source>
        <dbReference type="Proteomes" id="UP000241421"/>
    </source>
</evidence>
<dbReference type="SUPFAM" id="SSF53448">
    <property type="entry name" value="Nucleotide-diphospho-sugar transferases"/>
    <property type="match status" value="1"/>
</dbReference>
<dbReference type="InterPro" id="IPR025877">
    <property type="entry name" value="MobA-like_NTP_Trfase"/>
</dbReference>
<dbReference type="EMBL" id="PXWF02000284">
    <property type="protein sequence ID" value="PWF43166.1"/>
    <property type="molecule type" value="Genomic_DNA"/>
</dbReference>
<keyword evidence="3" id="KW-0808">Transferase</keyword>
<accession>A0A2U2HFN3</accession>
<organism evidence="3 4">
    <name type="scientific">Massilia glaciei</name>
    <dbReference type="NCBI Taxonomy" id="1524097"/>
    <lineage>
        <taxon>Bacteria</taxon>
        <taxon>Pseudomonadati</taxon>
        <taxon>Pseudomonadota</taxon>
        <taxon>Betaproteobacteria</taxon>
        <taxon>Burkholderiales</taxon>
        <taxon>Oxalobacteraceae</taxon>
        <taxon>Telluria group</taxon>
        <taxon>Massilia</taxon>
    </lineage>
</organism>